<dbReference type="CDD" id="cd02150">
    <property type="entry name" value="nitroreductase"/>
    <property type="match status" value="1"/>
</dbReference>
<evidence type="ECO:0000313" key="5">
    <source>
        <dbReference type="Proteomes" id="UP000886865"/>
    </source>
</evidence>
<proteinExistence type="inferred from homology"/>
<protein>
    <submittedName>
        <fullName evidence="4">Nitroreductase family protein</fullName>
    </submittedName>
</protein>
<comment type="similarity">
    <text evidence="1">Belongs to the nitroreductase family.</text>
</comment>
<dbReference type="GO" id="GO:0016491">
    <property type="term" value="F:oxidoreductase activity"/>
    <property type="evidence" value="ECO:0007669"/>
    <property type="project" value="UniProtKB-KW"/>
</dbReference>
<dbReference type="SUPFAM" id="SSF55469">
    <property type="entry name" value="FMN-dependent nitroreductase-like"/>
    <property type="match status" value="1"/>
</dbReference>
<evidence type="ECO:0000256" key="2">
    <source>
        <dbReference type="ARBA" id="ARBA00023002"/>
    </source>
</evidence>
<dbReference type="InterPro" id="IPR000415">
    <property type="entry name" value="Nitroreductase-like"/>
</dbReference>
<dbReference type="Pfam" id="PF00881">
    <property type="entry name" value="Nitroreductase"/>
    <property type="match status" value="2"/>
</dbReference>
<name>A0A9D1JY06_9BACT</name>
<dbReference type="AlphaFoldDB" id="A0A9D1JY06"/>
<feature type="domain" description="Nitroreductase" evidence="3">
    <location>
        <begin position="64"/>
        <end position="146"/>
    </location>
</feature>
<evidence type="ECO:0000256" key="1">
    <source>
        <dbReference type="ARBA" id="ARBA00007118"/>
    </source>
</evidence>
<dbReference type="Proteomes" id="UP000886865">
    <property type="component" value="Unassembled WGS sequence"/>
</dbReference>
<dbReference type="Gene3D" id="3.40.109.10">
    <property type="entry name" value="NADH Oxidase"/>
    <property type="match status" value="1"/>
</dbReference>
<sequence>MLDVIYDRRSIRKYQNKPIEDEKLNEILRAGMYAPSGMNKQPWTFVVCTERNTLDEVQKIHPYSSMLSSAPCCIIVCGDTKVQYTDGSYIQDCAACVENMLLAACSMGLGSCWLGIYPDKSRQKDFRKLFNMPDYIEPFCVVALGYPDEQKAMPNRFDKAKIHYEKW</sequence>
<dbReference type="PANTHER" id="PTHR43673:SF10">
    <property type="entry name" value="NADH DEHYDROGENASE_NAD(P)H NITROREDUCTASE XCC3605-RELATED"/>
    <property type="match status" value="1"/>
</dbReference>
<evidence type="ECO:0000259" key="3">
    <source>
        <dbReference type="Pfam" id="PF00881"/>
    </source>
</evidence>
<dbReference type="PANTHER" id="PTHR43673">
    <property type="entry name" value="NAD(P)H NITROREDUCTASE YDGI-RELATED"/>
    <property type="match status" value="1"/>
</dbReference>
<reference evidence="4" key="1">
    <citation type="submission" date="2020-10" db="EMBL/GenBank/DDBJ databases">
        <authorList>
            <person name="Gilroy R."/>
        </authorList>
    </citation>
    <scope>NUCLEOTIDE SEQUENCE</scope>
    <source>
        <strain evidence="4">CHK152-2871</strain>
    </source>
</reference>
<organism evidence="4 5">
    <name type="scientific">Candidatus Galligastranaerophilus intestinavium</name>
    <dbReference type="NCBI Taxonomy" id="2840836"/>
    <lineage>
        <taxon>Bacteria</taxon>
        <taxon>Candidatus Galligastranaerophilus</taxon>
    </lineage>
</organism>
<dbReference type="EMBL" id="DVJQ01000036">
    <property type="protein sequence ID" value="HIS74212.1"/>
    <property type="molecule type" value="Genomic_DNA"/>
</dbReference>
<keyword evidence="2" id="KW-0560">Oxidoreductase</keyword>
<comment type="caution">
    <text evidence="4">The sequence shown here is derived from an EMBL/GenBank/DDBJ whole genome shotgun (WGS) entry which is preliminary data.</text>
</comment>
<feature type="domain" description="Nitroreductase" evidence="3">
    <location>
        <begin position="5"/>
        <end position="59"/>
    </location>
</feature>
<evidence type="ECO:0000313" key="4">
    <source>
        <dbReference type="EMBL" id="HIS74212.1"/>
    </source>
</evidence>
<accession>A0A9D1JY06</accession>
<gene>
    <name evidence="4" type="ORF">IAA86_04235</name>
</gene>
<reference evidence="4" key="2">
    <citation type="journal article" date="2021" name="PeerJ">
        <title>Extensive microbial diversity within the chicken gut microbiome revealed by metagenomics and culture.</title>
        <authorList>
            <person name="Gilroy R."/>
            <person name="Ravi A."/>
            <person name="Getino M."/>
            <person name="Pursley I."/>
            <person name="Horton D.L."/>
            <person name="Alikhan N.F."/>
            <person name="Baker D."/>
            <person name="Gharbi K."/>
            <person name="Hall N."/>
            <person name="Watson M."/>
            <person name="Adriaenssens E.M."/>
            <person name="Foster-Nyarko E."/>
            <person name="Jarju S."/>
            <person name="Secka A."/>
            <person name="Antonio M."/>
            <person name="Oren A."/>
            <person name="Chaudhuri R.R."/>
            <person name="La Ragione R."/>
            <person name="Hildebrand F."/>
            <person name="Pallen M.J."/>
        </authorList>
    </citation>
    <scope>NUCLEOTIDE SEQUENCE</scope>
    <source>
        <strain evidence="4">CHK152-2871</strain>
    </source>
</reference>
<dbReference type="InterPro" id="IPR029479">
    <property type="entry name" value="Nitroreductase"/>
</dbReference>